<comment type="caution">
    <text evidence="3">The sequence shown here is derived from an EMBL/GenBank/DDBJ whole genome shotgun (WGS) entry which is preliminary data.</text>
</comment>
<organism evidence="3 4">
    <name type="scientific">Ancylomarina longa</name>
    <dbReference type="NCBI Taxonomy" id="2487017"/>
    <lineage>
        <taxon>Bacteria</taxon>
        <taxon>Pseudomonadati</taxon>
        <taxon>Bacteroidota</taxon>
        <taxon>Bacteroidia</taxon>
        <taxon>Marinilabiliales</taxon>
        <taxon>Marinifilaceae</taxon>
        <taxon>Ancylomarina</taxon>
    </lineage>
</organism>
<dbReference type="InterPro" id="IPR012429">
    <property type="entry name" value="HGSNAT_cat"/>
</dbReference>
<gene>
    <name evidence="3" type="ORF">DLK05_05145</name>
</gene>
<keyword evidence="1" id="KW-0472">Membrane</keyword>
<keyword evidence="1" id="KW-0812">Transmembrane</keyword>
<evidence type="ECO:0000313" key="3">
    <source>
        <dbReference type="EMBL" id="RUT79204.1"/>
    </source>
</evidence>
<name>A0A434AXE5_9BACT</name>
<reference evidence="3 4" key="1">
    <citation type="submission" date="2018-11" db="EMBL/GenBank/DDBJ databases">
        <title>Parancylomarina longa gen. nov., sp. nov., isolated from sediments of southern Okinawa.</title>
        <authorList>
            <person name="Fu T."/>
        </authorList>
    </citation>
    <scope>NUCLEOTIDE SEQUENCE [LARGE SCALE GENOMIC DNA]</scope>
    <source>
        <strain evidence="3 4">T3-2 S1-C</strain>
    </source>
</reference>
<feature type="transmembrane region" description="Helical" evidence="1">
    <location>
        <begin position="337"/>
        <end position="358"/>
    </location>
</feature>
<feature type="transmembrane region" description="Helical" evidence="1">
    <location>
        <begin position="12"/>
        <end position="34"/>
    </location>
</feature>
<protein>
    <submittedName>
        <fullName evidence="3">DUF1624 domain-containing protein</fullName>
    </submittedName>
</protein>
<evidence type="ECO:0000313" key="4">
    <source>
        <dbReference type="Proteomes" id="UP000282985"/>
    </source>
</evidence>
<dbReference type="PANTHER" id="PTHR31061:SF24">
    <property type="entry name" value="LD22376P"/>
    <property type="match status" value="1"/>
</dbReference>
<dbReference type="EMBL" id="RJJX01000004">
    <property type="protein sequence ID" value="RUT79204.1"/>
    <property type="molecule type" value="Genomic_DNA"/>
</dbReference>
<feature type="transmembrane region" description="Helical" evidence="1">
    <location>
        <begin position="140"/>
        <end position="157"/>
    </location>
</feature>
<feature type="transmembrane region" description="Helical" evidence="1">
    <location>
        <begin position="258"/>
        <end position="277"/>
    </location>
</feature>
<dbReference type="AlphaFoldDB" id="A0A434AXE5"/>
<feature type="transmembrane region" description="Helical" evidence="1">
    <location>
        <begin position="196"/>
        <end position="217"/>
    </location>
</feature>
<feature type="domain" description="Heparan-alpha-glucosaminide N-acetyltransferase catalytic" evidence="2">
    <location>
        <begin position="10"/>
        <end position="220"/>
    </location>
</feature>
<feature type="transmembrane region" description="Helical" evidence="1">
    <location>
        <begin position="116"/>
        <end position="133"/>
    </location>
</feature>
<dbReference type="Proteomes" id="UP000282985">
    <property type="component" value="Unassembled WGS sequence"/>
</dbReference>
<dbReference type="RefSeq" id="WP_127342928.1">
    <property type="nucleotide sequence ID" value="NZ_RJJX01000004.1"/>
</dbReference>
<keyword evidence="1" id="KW-1133">Transmembrane helix</keyword>
<keyword evidence="4" id="KW-1185">Reference proteome</keyword>
<dbReference type="OrthoDB" id="9788724at2"/>
<feature type="transmembrane region" description="Helical" evidence="1">
    <location>
        <begin position="289"/>
        <end position="307"/>
    </location>
</feature>
<accession>A0A434AXE5</accession>
<evidence type="ECO:0000259" key="2">
    <source>
        <dbReference type="Pfam" id="PF07786"/>
    </source>
</evidence>
<sequence length="366" mass="41064">MTASTNPKKRLASLDAFRGFTIAAMIIVNTPGSWKHVFPPLLHSHWNGITPTDLIFPFFLFIVGVSIVLAYSKKIVSQPRPILLKHLFKRAALLFIIGVILNLIGSEFTAIRLPGVLQRISITFLVGALLFIYTKRRTQFYIAGSLLLIYWALMKLVPVPEFGAGVLEPGKNLANYIDHLLIPFKMYEGSWDPEGILSTIPAIASTITGMFTGYIILSKESDMQKLVLIFVSGFLMLISGVVLGWFFPINKNLWTSSYVLYTSGLANLGLATIYYFMDVKAYLQWGKTGVIFGTNAITAYIIHYLLMMPLSQINIGSASIQAHFMNLFANMHVMPEIASLTWALLYTSLCFIPVWLLYQKKIFLKI</sequence>
<feature type="transmembrane region" description="Helical" evidence="1">
    <location>
        <begin position="226"/>
        <end position="246"/>
    </location>
</feature>
<proteinExistence type="predicted"/>
<feature type="transmembrane region" description="Helical" evidence="1">
    <location>
        <begin position="54"/>
        <end position="71"/>
    </location>
</feature>
<evidence type="ECO:0000256" key="1">
    <source>
        <dbReference type="SAM" id="Phobius"/>
    </source>
</evidence>
<dbReference type="PANTHER" id="PTHR31061">
    <property type="entry name" value="LD22376P"/>
    <property type="match status" value="1"/>
</dbReference>
<dbReference type="Pfam" id="PF07786">
    <property type="entry name" value="HGSNAT_cat"/>
    <property type="match status" value="1"/>
</dbReference>
<feature type="transmembrane region" description="Helical" evidence="1">
    <location>
        <begin position="91"/>
        <end position="110"/>
    </location>
</feature>